<dbReference type="EMBL" id="MU167439">
    <property type="protein sequence ID" value="KAG0140501.1"/>
    <property type="molecule type" value="Genomic_DNA"/>
</dbReference>
<dbReference type="OrthoDB" id="6513042at2759"/>
<gene>
    <name evidence="2" type="ORF">CROQUDRAFT_53138</name>
</gene>
<protein>
    <submittedName>
        <fullName evidence="2">Uncharacterized protein</fullName>
    </submittedName>
</protein>
<name>A0A9P6N6G6_9BASI</name>
<reference evidence="2" key="1">
    <citation type="submission" date="2013-11" db="EMBL/GenBank/DDBJ databases">
        <title>Genome sequence of the fusiform rust pathogen reveals effectors for host alternation and coevolution with pine.</title>
        <authorList>
            <consortium name="DOE Joint Genome Institute"/>
            <person name="Smith K."/>
            <person name="Pendleton A."/>
            <person name="Kubisiak T."/>
            <person name="Anderson C."/>
            <person name="Salamov A."/>
            <person name="Aerts A."/>
            <person name="Riley R."/>
            <person name="Clum A."/>
            <person name="Lindquist E."/>
            <person name="Ence D."/>
            <person name="Campbell M."/>
            <person name="Kronenberg Z."/>
            <person name="Feau N."/>
            <person name="Dhillon B."/>
            <person name="Hamelin R."/>
            <person name="Burleigh J."/>
            <person name="Smith J."/>
            <person name="Yandell M."/>
            <person name="Nelson C."/>
            <person name="Grigoriev I."/>
            <person name="Davis J."/>
        </authorList>
    </citation>
    <scope>NUCLEOTIDE SEQUENCE</scope>
    <source>
        <strain evidence="2">G11</strain>
    </source>
</reference>
<feature type="signal peptide" evidence="1">
    <location>
        <begin position="1"/>
        <end position="20"/>
    </location>
</feature>
<evidence type="ECO:0000313" key="2">
    <source>
        <dbReference type="EMBL" id="KAG0140501.1"/>
    </source>
</evidence>
<dbReference type="AlphaFoldDB" id="A0A9P6N6G6"/>
<comment type="caution">
    <text evidence="2">The sequence shown here is derived from an EMBL/GenBank/DDBJ whole genome shotgun (WGS) entry which is preliminary data.</text>
</comment>
<evidence type="ECO:0000256" key="1">
    <source>
        <dbReference type="SAM" id="SignalP"/>
    </source>
</evidence>
<dbReference type="Proteomes" id="UP000886653">
    <property type="component" value="Unassembled WGS sequence"/>
</dbReference>
<keyword evidence="1" id="KW-0732">Signal</keyword>
<feature type="chain" id="PRO_5040122540" evidence="1">
    <location>
        <begin position="21"/>
        <end position="261"/>
    </location>
</feature>
<organism evidence="2 3">
    <name type="scientific">Cronartium quercuum f. sp. fusiforme G11</name>
    <dbReference type="NCBI Taxonomy" id="708437"/>
    <lineage>
        <taxon>Eukaryota</taxon>
        <taxon>Fungi</taxon>
        <taxon>Dikarya</taxon>
        <taxon>Basidiomycota</taxon>
        <taxon>Pucciniomycotina</taxon>
        <taxon>Pucciniomycetes</taxon>
        <taxon>Pucciniales</taxon>
        <taxon>Coleosporiaceae</taxon>
        <taxon>Cronartium</taxon>
    </lineage>
</organism>
<accession>A0A9P6N6G6</accession>
<proteinExistence type="predicted"/>
<sequence>MKHYLKLLFLTAYGLKRAHAESDDTTAFFGRPFKIAGANVRSEVAVSNEFTIDAYSATVHTITVTRNHPSATADYVTPLDPSSTAIVGRWVALNKYSYKVEVDNGQTNADDMIVKLEAKYDPTQLQAQKIPVSDVYLGMYNSTRSGWVIDTERANVQLNENHARIIGLNAPAGEYMLLGRITPNLQNFFIQFASASSGTTNWTVNAPPSRMGTLPLPLQVGVWVDGLRMLIRSPEQIIVQADIRAAPAEGLPSGYMVVCKC</sequence>
<keyword evidence="3" id="KW-1185">Reference proteome</keyword>
<evidence type="ECO:0000313" key="3">
    <source>
        <dbReference type="Proteomes" id="UP000886653"/>
    </source>
</evidence>